<protein>
    <submittedName>
        <fullName evidence="2">Uncharacterized protein</fullName>
    </submittedName>
</protein>
<accession>A0A1V3C1L5</accession>
<name>A0A1V3C1L5_9ACTN</name>
<feature type="compositionally biased region" description="Pro residues" evidence="1">
    <location>
        <begin position="1"/>
        <end position="11"/>
    </location>
</feature>
<organism evidence="2 3">
    <name type="scientific">Nocardiopsis sinuspersici</name>
    <dbReference type="NCBI Taxonomy" id="501010"/>
    <lineage>
        <taxon>Bacteria</taxon>
        <taxon>Bacillati</taxon>
        <taxon>Actinomycetota</taxon>
        <taxon>Actinomycetes</taxon>
        <taxon>Streptosporangiales</taxon>
        <taxon>Nocardiopsidaceae</taxon>
        <taxon>Nocardiopsis</taxon>
    </lineage>
</organism>
<gene>
    <name evidence="2" type="ORF">NOSIN_11075</name>
</gene>
<comment type="caution">
    <text evidence="2">The sequence shown here is derived from an EMBL/GenBank/DDBJ whole genome shotgun (WGS) entry which is preliminary data.</text>
</comment>
<evidence type="ECO:0000313" key="2">
    <source>
        <dbReference type="EMBL" id="OOC54280.1"/>
    </source>
</evidence>
<dbReference type="AlphaFoldDB" id="A0A1V3C1L5"/>
<sequence>MTHPIPAPRPSSDPLFRRRPPLPRRTPLIGPVCPSCTHPSCRRRRAERLPRLGGHRAEYAREHLRAASAQAHNPRLVIWFGEATHSYWVATPAGLTESPDIGALLILLDPAPDLV</sequence>
<evidence type="ECO:0000256" key="1">
    <source>
        <dbReference type="SAM" id="MobiDB-lite"/>
    </source>
</evidence>
<reference evidence="3" key="1">
    <citation type="submission" date="2016-08" db="EMBL/GenBank/DDBJ databases">
        <authorList>
            <person name="Tokovenko B."/>
            <person name="Kalinowski J."/>
        </authorList>
    </citation>
    <scope>NUCLEOTIDE SEQUENCE [LARGE SCALE GENOMIC DNA]</scope>
    <source>
        <strain evidence="3">UTMC102</strain>
    </source>
</reference>
<dbReference type="OrthoDB" id="3430080at2"/>
<feature type="region of interest" description="Disordered" evidence="1">
    <location>
        <begin position="1"/>
        <end position="25"/>
    </location>
</feature>
<dbReference type="EMBL" id="MCOK01000001">
    <property type="protein sequence ID" value="OOC54280.1"/>
    <property type="molecule type" value="Genomic_DNA"/>
</dbReference>
<evidence type="ECO:0000313" key="3">
    <source>
        <dbReference type="Proteomes" id="UP000189004"/>
    </source>
</evidence>
<proteinExistence type="predicted"/>
<keyword evidence="3" id="KW-1185">Reference proteome</keyword>
<dbReference type="Proteomes" id="UP000189004">
    <property type="component" value="Unassembled WGS sequence"/>
</dbReference>